<dbReference type="InterPro" id="IPR038377">
    <property type="entry name" value="Na/Glc_symporter_sf"/>
</dbReference>
<feature type="transmembrane region" description="Helical" evidence="9">
    <location>
        <begin position="182"/>
        <end position="205"/>
    </location>
</feature>
<feature type="transmembrane region" description="Helical" evidence="9">
    <location>
        <begin position="123"/>
        <end position="145"/>
    </location>
</feature>
<feature type="transmembrane region" description="Helical" evidence="9">
    <location>
        <begin position="398"/>
        <end position="421"/>
    </location>
</feature>
<feature type="transmembrane region" description="Helical" evidence="9">
    <location>
        <begin position="278"/>
        <end position="301"/>
    </location>
</feature>
<dbReference type="AlphaFoldDB" id="A0A2W5ZGY4"/>
<dbReference type="Proteomes" id="UP000248724">
    <property type="component" value="Unassembled WGS sequence"/>
</dbReference>
<evidence type="ECO:0000256" key="4">
    <source>
        <dbReference type="ARBA" id="ARBA00022692"/>
    </source>
</evidence>
<evidence type="ECO:0000313" key="13">
    <source>
        <dbReference type="Proteomes" id="UP000606991"/>
    </source>
</evidence>
<evidence type="ECO:0000256" key="7">
    <source>
        <dbReference type="RuleBase" id="RU362091"/>
    </source>
</evidence>
<dbReference type="Proteomes" id="UP000606991">
    <property type="component" value="Unassembled WGS sequence"/>
</dbReference>
<dbReference type="Gene3D" id="1.20.1730.10">
    <property type="entry name" value="Sodium/glucose cotransporter"/>
    <property type="match status" value="1"/>
</dbReference>
<feature type="transmembrane region" description="Helical" evidence="9">
    <location>
        <begin position="151"/>
        <end position="175"/>
    </location>
</feature>
<reference evidence="11" key="2">
    <citation type="submission" date="2018-05" db="EMBL/GenBank/DDBJ databases">
        <authorList>
            <person name="Ferrari B."/>
        </authorList>
    </citation>
    <scope>NUCLEOTIDE SEQUENCE</scope>
    <source>
        <strain evidence="11">RRmetagenome_bin12</strain>
    </source>
</reference>
<dbReference type="PANTHER" id="PTHR48086:SF8">
    <property type="entry name" value="MONOCARBOXYLIC ACID PERMEASE"/>
    <property type="match status" value="1"/>
</dbReference>
<gene>
    <name evidence="11" type="ORF">DLM65_04185</name>
    <name evidence="10" type="ORF">JF886_12015</name>
</gene>
<feature type="transmembrane region" description="Helical" evidence="9">
    <location>
        <begin position="426"/>
        <end position="445"/>
    </location>
</feature>
<dbReference type="InterPro" id="IPR001734">
    <property type="entry name" value="Na/solute_symporter"/>
</dbReference>
<dbReference type="RefSeq" id="WP_337312781.1">
    <property type="nucleotide sequence ID" value="NZ_JAEKNS010000124.1"/>
</dbReference>
<feature type="transmembrane region" description="Helical" evidence="9">
    <location>
        <begin position="71"/>
        <end position="94"/>
    </location>
</feature>
<dbReference type="NCBIfam" id="NF046076">
    <property type="entry name" value="monocarbox_MctP"/>
    <property type="match status" value="1"/>
</dbReference>
<feature type="transmembrane region" description="Helical" evidence="9">
    <location>
        <begin position="321"/>
        <end position="352"/>
    </location>
</feature>
<protein>
    <submittedName>
        <fullName evidence="11">Sodium:solute symporter</fullName>
    </submittedName>
</protein>
<keyword evidence="5 9" id="KW-1133">Transmembrane helix</keyword>
<evidence type="ECO:0000256" key="8">
    <source>
        <dbReference type="SAM" id="MobiDB-lite"/>
    </source>
</evidence>
<evidence type="ECO:0000313" key="12">
    <source>
        <dbReference type="Proteomes" id="UP000248724"/>
    </source>
</evidence>
<dbReference type="EMBL" id="JAEKNS010000124">
    <property type="protein sequence ID" value="MBJ7595561.1"/>
    <property type="molecule type" value="Genomic_DNA"/>
</dbReference>
<feature type="transmembrane region" description="Helical" evidence="9">
    <location>
        <begin position="45"/>
        <end position="65"/>
    </location>
</feature>
<feature type="transmembrane region" description="Helical" evidence="9">
    <location>
        <begin position="465"/>
        <end position="486"/>
    </location>
</feature>
<dbReference type="PROSITE" id="PS50283">
    <property type="entry name" value="NA_SOLUT_SYMP_3"/>
    <property type="match status" value="1"/>
</dbReference>
<comment type="similarity">
    <text evidence="2 7">Belongs to the sodium:solute symporter (SSF) (TC 2.A.21) family.</text>
</comment>
<organism evidence="11 12">
    <name type="scientific">Candidatus Aeolococcus gillhamiae</name>
    <dbReference type="NCBI Taxonomy" id="3127015"/>
    <lineage>
        <taxon>Bacteria</taxon>
        <taxon>Bacillati</taxon>
        <taxon>Candidatus Dormiibacterota</taxon>
        <taxon>Candidatus Dormibacteria</taxon>
        <taxon>Candidatus Aeolococcales</taxon>
        <taxon>Candidatus Aeolococcaceae</taxon>
        <taxon>Candidatus Aeolococcus</taxon>
    </lineage>
</organism>
<keyword evidence="4 9" id="KW-0812">Transmembrane</keyword>
<dbReference type="InterPro" id="IPR050277">
    <property type="entry name" value="Sodium:Solute_Symporter"/>
</dbReference>
<accession>A0A2W5ZGY4</accession>
<evidence type="ECO:0000256" key="2">
    <source>
        <dbReference type="ARBA" id="ARBA00006434"/>
    </source>
</evidence>
<evidence type="ECO:0000313" key="11">
    <source>
        <dbReference type="EMBL" id="PZR82275.1"/>
    </source>
</evidence>
<reference evidence="11 12" key="1">
    <citation type="journal article" date="2017" name="Nature">
        <title>Atmospheric trace gases support primary production in Antarctic desert surface soil.</title>
        <authorList>
            <person name="Ji M."/>
            <person name="Greening C."/>
            <person name="Vanwonterghem I."/>
            <person name="Carere C.R."/>
            <person name="Bay S.K."/>
            <person name="Steen J.A."/>
            <person name="Montgomery K."/>
            <person name="Lines T."/>
            <person name="Beardall J."/>
            <person name="van Dorst J."/>
            <person name="Snape I."/>
            <person name="Stott M.B."/>
            <person name="Hugenholtz P."/>
            <person name="Ferrari B.C."/>
        </authorList>
    </citation>
    <scope>NUCLEOTIDE SEQUENCE [LARGE SCALE GENOMIC DNA]</scope>
    <source>
        <strain evidence="11">RRmetagenome_bin12</strain>
    </source>
</reference>
<keyword evidence="3" id="KW-0813">Transport</keyword>
<comment type="subcellular location">
    <subcellularLocation>
        <location evidence="1">Membrane</location>
        <topology evidence="1">Multi-pass membrane protein</topology>
    </subcellularLocation>
</comment>
<dbReference type="PANTHER" id="PTHR48086">
    <property type="entry name" value="SODIUM/PROLINE SYMPORTER-RELATED"/>
    <property type="match status" value="1"/>
</dbReference>
<evidence type="ECO:0000256" key="5">
    <source>
        <dbReference type="ARBA" id="ARBA00022989"/>
    </source>
</evidence>
<name>A0A2W5ZGY4_9BACT</name>
<feature type="region of interest" description="Disordered" evidence="8">
    <location>
        <begin position="498"/>
        <end position="524"/>
    </location>
</feature>
<dbReference type="CDD" id="cd10322">
    <property type="entry name" value="SLC5sbd"/>
    <property type="match status" value="1"/>
</dbReference>
<evidence type="ECO:0000313" key="10">
    <source>
        <dbReference type="EMBL" id="MBJ7595561.1"/>
    </source>
</evidence>
<reference evidence="10 13" key="3">
    <citation type="submission" date="2020-10" db="EMBL/GenBank/DDBJ databases">
        <title>Ca. Dormibacterota MAGs.</title>
        <authorList>
            <person name="Montgomery K."/>
        </authorList>
    </citation>
    <scope>NUCLEOTIDE SEQUENCE [LARGE SCALE GENOMIC DNA]</scope>
    <source>
        <strain evidence="10">SC8812_S17_18</strain>
    </source>
</reference>
<evidence type="ECO:0000256" key="9">
    <source>
        <dbReference type="SAM" id="Phobius"/>
    </source>
</evidence>
<sequence length="524" mass="55950">MTHWDELIIVIAIGVLVTVIGFGASRWRRADLNHIEEWGLAGRSFGTIVTWFLLGGDLYTAYTFVAVPGVVFAVGAYGLFALPYTILIYPLVFLTMPRLWQVSRNKGYVTGSDYVKDRFNSRFFALLIALTGLVATMPYIALQIFGIKLVLANIGISPEVALIVAFGVLALFTYVSGLRAPALIAVVKDGLIWLVVIVAIIYIPYKLGGFGNVFHKVEQVAAAAPKAKAKSDVLQPSLFNAYSSIALGSALALFLYPHSLTGVFSASGQRVIKRNASFLPAYSFLLGLIGLFGFMAIAAGIKPSKEFGNNSAIADLFQNMFPSWFTGVAFAAIAVGALVPAAVMSIAAANLFSRNIWREYVHPAMSRKEEATVSKVVSLLVKVGALAFVLALPTTDIINYQTAGGVWMINALPALVVALYVKRLHLGAMVVGWAGGMALGTYALFQEKFATSLHDFGFGGKIYIGFAAIAVNLIIVAVGSLIAAMVGRASTNNLDDADYHPLPGDAQRTGSVPPLTPTLPQGLA</sequence>
<evidence type="ECO:0000256" key="1">
    <source>
        <dbReference type="ARBA" id="ARBA00004141"/>
    </source>
</evidence>
<proteinExistence type="inferred from homology"/>
<feature type="transmembrane region" description="Helical" evidence="9">
    <location>
        <begin position="239"/>
        <end position="257"/>
    </location>
</feature>
<evidence type="ECO:0000256" key="3">
    <source>
        <dbReference type="ARBA" id="ARBA00022448"/>
    </source>
</evidence>
<feature type="transmembrane region" description="Helical" evidence="9">
    <location>
        <begin position="373"/>
        <end position="392"/>
    </location>
</feature>
<keyword evidence="6 9" id="KW-0472">Membrane</keyword>
<accession>A0A934K3G8</accession>
<comment type="caution">
    <text evidence="11">The sequence shown here is derived from an EMBL/GenBank/DDBJ whole genome shotgun (WGS) entry which is preliminary data.</text>
</comment>
<dbReference type="GO" id="GO:0022857">
    <property type="term" value="F:transmembrane transporter activity"/>
    <property type="evidence" value="ECO:0007669"/>
    <property type="project" value="InterPro"/>
</dbReference>
<feature type="transmembrane region" description="Helical" evidence="9">
    <location>
        <begin position="6"/>
        <end position="24"/>
    </location>
</feature>
<dbReference type="EMBL" id="QHBU01000077">
    <property type="protein sequence ID" value="PZR82275.1"/>
    <property type="molecule type" value="Genomic_DNA"/>
</dbReference>
<evidence type="ECO:0000256" key="6">
    <source>
        <dbReference type="ARBA" id="ARBA00023136"/>
    </source>
</evidence>
<dbReference type="GO" id="GO:0005886">
    <property type="term" value="C:plasma membrane"/>
    <property type="evidence" value="ECO:0007669"/>
    <property type="project" value="TreeGrafter"/>
</dbReference>
<dbReference type="Pfam" id="PF00474">
    <property type="entry name" value="SSF"/>
    <property type="match status" value="1"/>
</dbReference>